<evidence type="ECO:0000256" key="3">
    <source>
        <dbReference type="ARBA" id="ARBA00023125"/>
    </source>
</evidence>
<evidence type="ECO:0000313" key="6">
    <source>
        <dbReference type="EMBL" id="GAA2105076.1"/>
    </source>
</evidence>
<keyword evidence="2" id="KW-0805">Transcription regulation</keyword>
<keyword evidence="3" id="KW-0238">DNA-binding</keyword>
<dbReference type="PANTHER" id="PTHR30126:SF39">
    <property type="entry name" value="HTH-TYPE TRANSCRIPTIONAL REGULATOR CYSL"/>
    <property type="match status" value="1"/>
</dbReference>
<evidence type="ECO:0000256" key="1">
    <source>
        <dbReference type="ARBA" id="ARBA00009437"/>
    </source>
</evidence>
<dbReference type="Proteomes" id="UP001500016">
    <property type="component" value="Unassembled WGS sequence"/>
</dbReference>
<dbReference type="EMBL" id="BAAAPE010000032">
    <property type="protein sequence ID" value="GAA2105076.1"/>
    <property type="molecule type" value="Genomic_DNA"/>
</dbReference>
<evidence type="ECO:0000259" key="5">
    <source>
        <dbReference type="PROSITE" id="PS50931"/>
    </source>
</evidence>
<evidence type="ECO:0000256" key="4">
    <source>
        <dbReference type="ARBA" id="ARBA00023163"/>
    </source>
</evidence>
<dbReference type="Pfam" id="PF00126">
    <property type="entry name" value="HTH_1"/>
    <property type="match status" value="1"/>
</dbReference>
<gene>
    <name evidence="6" type="ORF">GCM10009801_81200</name>
</gene>
<dbReference type="CDD" id="cd05466">
    <property type="entry name" value="PBP2_LTTR_substrate"/>
    <property type="match status" value="1"/>
</dbReference>
<organism evidence="6 7">
    <name type="scientific">Streptomyces albiaxialis</name>
    <dbReference type="NCBI Taxonomy" id="329523"/>
    <lineage>
        <taxon>Bacteria</taxon>
        <taxon>Bacillati</taxon>
        <taxon>Actinomycetota</taxon>
        <taxon>Actinomycetes</taxon>
        <taxon>Kitasatosporales</taxon>
        <taxon>Streptomycetaceae</taxon>
        <taxon>Streptomyces</taxon>
    </lineage>
</organism>
<keyword evidence="7" id="KW-1185">Reference proteome</keyword>
<evidence type="ECO:0000256" key="2">
    <source>
        <dbReference type="ARBA" id="ARBA00023015"/>
    </source>
</evidence>
<protein>
    <submittedName>
        <fullName evidence="6">LysR family transcriptional regulator</fullName>
    </submittedName>
</protein>
<dbReference type="PANTHER" id="PTHR30126">
    <property type="entry name" value="HTH-TYPE TRANSCRIPTIONAL REGULATOR"/>
    <property type="match status" value="1"/>
</dbReference>
<dbReference type="PROSITE" id="PS50931">
    <property type="entry name" value="HTH_LYSR"/>
    <property type="match status" value="1"/>
</dbReference>
<evidence type="ECO:0000313" key="7">
    <source>
        <dbReference type="Proteomes" id="UP001500016"/>
    </source>
</evidence>
<dbReference type="InterPro" id="IPR036388">
    <property type="entry name" value="WH-like_DNA-bd_sf"/>
</dbReference>
<reference evidence="6 7" key="1">
    <citation type="journal article" date="2019" name="Int. J. Syst. Evol. Microbiol.">
        <title>The Global Catalogue of Microorganisms (GCM) 10K type strain sequencing project: providing services to taxonomists for standard genome sequencing and annotation.</title>
        <authorList>
            <consortium name="The Broad Institute Genomics Platform"/>
            <consortium name="The Broad Institute Genome Sequencing Center for Infectious Disease"/>
            <person name="Wu L."/>
            <person name="Ma J."/>
        </authorList>
    </citation>
    <scope>NUCLEOTIDE SEQUENCE [LARGE SCALE GENOMIC DNA]</scope>
    <source>
        <strain evidence="6 7">JCM 15478</strain>
    </source>
</reference>
<dbReference type="PRINTS" id="PR00039">
    <property type="entry name" value="HTHLYSR"/>
</dbReference>
<comment type="caution">
    <text evidence="6">The sequence shown here is derived from an EMBL/GenBank/DDBJ whole genome shotgun (WGS) entry which is preliminary data.</text>
</comment>
<dbReference type="InterPro" id="IPR005119">
    <property type="entry name" value="LysR_subst-bd"/>
</dbReference>
<feature type="domain" description="HTH lysR-type" evidence="5">
    <location>
        <begin position="1"/>
        <end position="59"/>
    </location>
</feature>
<dbReference type="InterPro" id="IPR036390">
    <property type="entry name" value="WH_DNA-bd_sf"/>
</dbReference>
<dbReference type="Gene3D" id="1.10.10.10">
    <property type="entry name" value="Winged helix-like DNA-binding domain superfamily/Winged helix DNA-binding domain"/>
    <property type="match status" value="1"/>
</dbReference>
<accession>A0ABN2X5J3</accession>
<dbReference type="Gene3D" id="3.40.190.10">
    <property type="entry name" value="Periplasmic binding protein-like II"/>
    <property type="match status" value="2"/>
</dbReference>
<dbReference type="Pfam" id="PF03466">
    <property type="entry name" value="LysR_substrate"/>
    <property type="match status" value="1"/>
</dbReference>
<name>A0ABN2X5J3_9ACTN</name>
<keyword evidence="4" id="KW-0804">Transcription</keyword>
<dbReference type="SUPFAM" id="SSF46785">
    <property type="entry name" value="Winged helix' DNA-binding domain"/>
    <property type="match status" value="1"/>
</dbReference>
<comment type="similarity">
    <text evidence="1">Belongs to the LysR transcriptional regulatory family.</text>
</comment>
<dbReference type="RefSeq" id="WP_344535851.1">
    <property type="nucleotide sequence ID" value="NZ_BAAAPE010000032.1"/>
</dbReference>
<proteinExistence type="inferred from homology"/>
<dbReference type="SUPFAM" id="SSF53850">
    <property type="entry name" value="Periplasmic binding protein-like II"/>
    <property type="match status" value="1"/>
</dbReference>
<dbReference type="InterPro" id="IPR000847">
    <property type="entry name" value="LysR_HTH_N"/>
</dbReference>
<sequence length="317" mass="33457">MRDLNLLRTFLAVYRSGSFTAASHLLGLSQPTVTTQIRALERQLGRELFERLPRGVSPVPFADELAARVVAPLDALAAVAGGGTGDPQADETPRPDPVHLAGPAELLCARALPALAPLVEDGVRLRVGTGLTDALLEEMRAGGRHDLVIATTRPRGRTLSAVPLMDEEFVLVAAPSWAERLNADAGADAGAGAGAGAATADELPAALHSVPLITYAEDLPIARRYWRHVFGKHLSCQAAVTVPDLRGVLSALTAGAGFSVLPRYLCLDELASGALVALREPEDPPINTAYLVQRPGSAANPHVARVRDRLLEAARSW</sequence>